<evidence type="ECO:0000313" key="2">
    <source>
        <dbReference type="EMBL" id="ESA08079.1"/>
    </source>
</evidence>
<dbReference type="AlphaFoldDB" id="U9TIT8"/>
<reference evidence="2" key="1">
    <citation type="submission" date="2013-07" db="EMBL/GenBank/DDBJ databases">
        <title>The genome of an arbuscular mycorrhizal fungus provides insights into the evolution of the oldest plant symbiosis.</title>
        <authorList>
            <consortium name="DOE Joint Genome Institute"/>
            <person name="Tisserant E."/>
            <person name="Malbreil M."/>
            <person name="Kuo A."/>
            <person name="Kohler A."/>
            <person name="Symeonidi A."/>
            <person name="Balestrini R."/>
            <person name="Charron P."/>
            <person name="Duensing N."/>
            <person name="Frei-dit-Frey N."/>
            <person name="Gianinazzi-Pearson V."/>
            <person name="Gilbert B."/>
            <person name="Handa Y."/>
            <person name="Hijri M."/>
            <person name="Kaul R."/>
            <person name="Kawaguchi M."/>
            <person name="Krajinski F."/>
            <person name="Lammers P."/>
            <person name="Lapierre D."/>
            <person name="Masclaux F.G."/>
            <person name="Murat C."/>
            <person name="Morin E."/>
            <person name="Ndikumana S."/>
            <person name="Pagni M."/>
            <person name="Petitpierre D."/>
            <person name="Requena N."/>
            <person name="Rosikiewicz P."/>
            <person name="Riley R."/>
            <person name="Saito K."/>
            <person name="San Clemente H."/>
            <person name="Shapiro H."/>
            <person name="van Tuinen D."/>
            <person name="Becard G."/>
            <person name="Bonfante P."/>
            <person name="Paszkowski U."/>
            <person name="Shachar-Hill Y."/>
            <person name="Young J.P."/>
            <person name="Sanders I.R."/>
            <person name="Henrissat B."/>
            <person name="Rensing S.A."/>
            <person name="Grigoriev I.V."/>
            <person name="Corradi N."/>
            <person name="Roux C."/>
            <person name="Martin F."/>
        </authorList>
    </citation>
    <scope>NUCLEOTIDE SEQUENCE</scope>
    <source>
        <strain evidence="2">DAOM 197198</strain>
    </source>
</reference>
<name>U9TIT8_RHIID</name>
<proteinExistence type="predicted"/>
<feature type="compositionally biased region" description="Acidic residues" evidence="1">
    <location>
        <begin position="8"/>
        <end position="21"/>
    </location>
</feature>
<gene>
    <name evidence="2" type="ORF">GLOINDRAFT_32125</name>
</gene>
<dbReference type="EMBL" id="KI289598">
    <property type="protein sequence ID" value="ESA08079.1"/>
    <property type="molecule type" value="Genomic_DNA"/>
</dbReference>
<feature type="region of interest" description="Disordered" evidence="1">
    <location>
        <begin position="1"/>
        <end position="32"/>
    </location>
</feature>
<dbReference type="HOGENOM" id="CLU_2929153_0_0_1"/>
<feature type="non-terminal residue" evidence="2">
    <location>
        <position position="1"/>
    </location>
</feature>
<sequence length="61" mass="6817">RRVVQQADYEDYDEQPDDIGDDPGAADWGNPQNSIDLIMGTGASRIIAKEFKKIKVMVFTS</sequence>
<protein>
    <submittedName>
        <fullName evidence="2">Uncharacterized protein</fullName>
    </submittedName>
</protein>
<evidence type="ECO:0000256" key="1">
    <source>
        <dbReference type="SAM" id="MobiDB-lite"/>
    </source>
</evidence>
<accession>U9TIT8</accession>
<organism evidence="2">
    <name type="scientific">Rhizophagus irregularis (strain DAOM 181602 / DAOM 197198 / MUCL 43194)</name>
    <name type="common">Arbuscular mycorrhizal fungus</name>
    <name type="synonym">Glomus intraradices</name>
    <dbReference type="NCBI Taxonomy" id="747089"/>
    <lineage>
        <taxon>Eukaryota</taxon>
        <taxon>Fungi</taxon>
        <taxon>Fungi incertae sedis</taxon>
        <taxon>Mucoromycota</taxon>
        <taxon>Glomeromycotina</taxon>
        <taxon>Glomeromycetes</taxon>
        <taxon>Glomerales</taxon>
        <taxon>Glomeraceae</taxon>
        <taxon>Rhizophagus</taxon>
    </lineage>
</organism>